<dbReference type="InterPro" id="IPR036271">
    <property type="entry name" value="Tet_transcr_reg_TetR-rel_C_sf"/>
</dbReference>
<dbReference type="EMBL" id="CABVGP010000002">
    <property type="protein sequence ID" value="VVJ22140.1"/>
    <property type="molecule type" value="Genomic_DNA"/>
</dbReference>
<evidence type="ECO:0000313" key="4">
    <source>
        <dbReference type="EMBL" id="VVJ22140.1"/>
    </source>
</evidence>
<name>A0A6I8LYA9_9PSEU</name>
<dbReference type="GO" id="GO:0003700">
    <property type="term" value="F:DNA-binding transcription factor activity"/>
    <property type="evidence" value="ECO:0007669"/>
    <property type="project" value="TreeGrafter"/>
</dbReference>
<dbReference type="InterPro" id="IPR009057">
    <property type="entry name" value="Homeodomain-like_sf"/>
</dbReference>
<dbReference type="PROSITE" id="PS01081">
    <property type="entry name" value="HTH_TETR_1"/>
    <property type="match status" value="1"/>
</dbReference>
<accession>A0A6I8LYA9</accession>
<dbReference type="SUPFAM" id="SSF48498">
    <property type="entry name" value="Tetracyclin repressor-like, C-terminal domain"/>
    <property type="match status" value="1"/>
</dbReference>
<dbReference type="Pfam" id="PF00440">
    <property type="entry name" value="TetR_N"/>
    <property type="match status" value="1"/>
</dbReference>
<dbReference type="PANTHER" id="PTHR30055">
    <property type="entry name" value="HTH-TYPE TRANSCRIPTIONAL REGULATOR RUTR"/>
    <property type="match status" value="1"/>
</dbReference>
<dbReference type="InterPro" id="IPR041490">
    <property type="entry name" value="KstR2_TetR_C"/>
</dbReference>
<feature type="DNA-binding region" description="H-T-H motif" evidence="2">
    <location>
        <begin position="63"/>
        <end position="82"/>
    </location>
</feature>
<feature type="domain" description="HTH tetR-type" evidence="3">
    <location>
        <begin position="40"/>
        <end position="100"/>
    </location>
</feature>
<keyword evidence="5" id="KW-1185">Reference proteome</keyword>
<dbReference type="InterPro" id="IPR050109">
    <property type="entry name" value="HTH-type_TetR-like_transc_reg"/>
</dbReference>
<proteinExistence type="predicted"/>
<dbReference type="InterPro" id="IPR001647">
    <property type="entry name" value="HTH_TetR"/>
</dbReference>
<dbReference type="RefSeq" id="WP_230862894.1">
    <property type="nucleotide sequence ID" value="NZ_CABVGP010000002.1"/>
</dbReference>
<protein>
    <submittedName>
        <fullName evidence="4">Transcriptional regulator</fullName>
    </submittedName>
</protein>
<evidence type="ECO:0000256" key="1">
    <source>
        <dbReference type="ARBA" id="ARBA00023125"/>
    </source>
</evidence>
<sequence length="234" mass="25237">MSGTERRRGGGRYPVAAAMELTTDLGPESIPGEFWGEHTSPVARALLSSAVQCFARKGFHATTTRDITAVVGLSPGSLYVHFASKEAVLFHIARTGHERALAVLAAQQDDGDARSHVRRLVAGHVSWHARHHTVARVCQYELAALAPEHLGEVLDLRQRFSAMLRTAVERGAREGVFDVPDIDRAVRAILSLGIDLVRWYRLDGADSPEALGESYAELAARMLGAPSPTGEGPG</sequence>
<dbReference type="Pfam" id="PF17932">
    <property type="entry name" value="TetR_C_24"/>
    <property type="match status" value="1"/>
</dbReference>
<dbReference type="SUPFAM" id="SSF46689">
    <property type="entry name" value="Homeodomain-like"/>
    <property type="match status" value="1"/>
</dbReference>
<evidence type="ECO:0000259" key="3">
    <source>
        <dbReference type="PROSITE" id="PS50977"/>
    </source>
</evidence>
<dbReference type="PRINTS" id="PR00455">
    <property type="entry name" value="HTHTETR"/>
</dbReference>
<dbReference type="PROSITE" id="PS50977">
    <property type="entry name" value="HTH_TETR_2"/>
    <property type="match status" value="1"/>
</dbReference>
<dbReference type="AlphaFoldDB" id="A0A6I8LYA9"/>
<dbReference type="Gene3D" id="1.10.357.10">
    <property type="entry name" value="Tetracycline Repressor, domain 2"/>
    <property type="match status" value="1"/>
</dbReference>
<dbReference type="PANTHER" id="PTHR30055:SF200">
    <property type="entry name" value="HTH-TYPE TRANSCRIPTIONAL REPRESSOR BDCR"/>
    <property type="match status" value="1"/>
</dbReference>
<organism evidence="4 5">
    <name type="scientific">Amycolatopsis camponoti</name>
    <dbReference type="NCBI Taxonomy" id="2606593"/>
    <lineage>
        <taxon>Bacteria</taxon>
        <taxon>Bacillati</taxon>
        <taxon>Actinomycetota</taxon>
        <taxon>Actinomycetes</taxon>
        <taxon>Pseudonocardiales</taxon>
        <taxon>Pseudonocardiaceae</taxon>
        <taxon>Amycolatopsis</taxon>
    </lineage>
</organism>
<keyword evidence="1 2" id="KW-0238">DNA-binding</keyword>
<evidence type="ECO:0000313" key="5">
    <source>
        <dbReference type="Proteomes" id="UP000399805"/>
    </source>
</evidence>
<dbReference type="InterPro" id="IPR023772">
    <property type="entry name" value="DNA-bd_HTH_TetR-type_CS"/>
</dbReference>
<dbReference type="Proteomes" id="UP000399805">
    <property type="component" value="Unassembled WGS sequence"/>
</dbReference>
<reference evidence="4 5" key="1">
    <citation type="submission" date="2019-09" db="EMBL/GenBank/DDBJ databases">
        <authorList>
            <person name="Leyn A S."/>
        </authorList>
    </citation>
    <scope>NUCLEOTIDE SEQUENCE [LARGE SCALE GENOMIC DNA]</scope>
    <source>
        <strain evidence="4">AA231_1</strain>
    </source>
</reference>
<gene>
    <name evidence="4" type="ORF">AA23TX_07151</name>
</gene>
<evidence type="ECO:0000256" key="2">
    <source>
        <dbReference type="PROSITE-ProRule" id="PRU00335"/>
    </source>
</evidence>
<dbReference type="GO" id="GO:0000976">
    <property type="term" value="F:transcription cis-regulatory region binding"/>
    <property type="evidence" value="ECO:0007669"/>
    <property type="project" value="TreeGrafter"/>
</dbReference>